<evidence type="ECO:0000313" key="2">
    <source>
        <dbReference type="EMBL" id="RBQ30130.1"/>
    </source>
</evidence>
<protein>
    <recommendedName>
        <fullName evidence="1">Amidohydrolase-related domain-containing protein</fullName>
    </recommendedName>
</protein>
<dbReference type="OrthoDB" id="9787654at2"/>
<reference evidence="2 3" key="1">
    <citation type="submission" date="2017-10" db="EMBL/GenBank/DDBJ databases">
        <title>Genomics of the genus Arcobacter.</title>
        <authorList>
            <person name="Perez-Cataluna A."/>
            <person name="Figueras M.J."/>
        </authorList>
    </citation>
    <scope>NUCLEOTIDE SEQUENCE [LARGE SCALE GENOMIC DNA]</scope>
    <source>
        <strain evidence="2 3">CECT 9230</strain>
    </source>
</reference>
<gene>
    <name evidence="2" type="ORF">CRU91_00355</name>
</gene>
<comment type="caution">
    <text evidence="2">The sequence shown here is derived from an EMBL/GenBank/DDBJ whole genome shotgun (WGS) entry which is preliminary data.</text>
</comment>
<name>A0A366MX03_9BACT</name>
<dbReference type="PROSITE" id="PS01137">
    <property type="entry name" value="TATD_1"/>
    <property type="match status" value="1"/>
</dbReference>
<evidence type="ECO:0000313" key="3">
    <source>
        <dbReference type="Proteomes" id="UP000252669"/>
    </source>
</evidence>
<dbReference type="AlphaFoldDB" id="A0A366MX03"/>
<organism evidence="2 3">
    <name type="scientific">Aliarcobacter vitoriensis</name>
    <dbReference type="NCBI Taxonomy" id="2011099"/>
    <lineage>
        <taxon>Bacteria</taxon>
        <taxon>Pseudomonadati</taxon>
        <taxon>Campylobacterota</taxon>
        <taxon>Epsilonproteobacteria</taxon>
        <taxon>Campylobacterales</taxon>
        <taxon>Arcobacteraceae</taxon>
        <taxon>Aliarcobacter</taxon>
    </lineage>
</organism>
<dbReference type="Proteomes" id="UP000252669">
    <property type="component" value="Unassembled WGS sequence"/>
</dbReference>
<dbReference type="InterPro" id="IPR018228">
    <property type="entry name" value="DNase_TatD-rel_CS"/>
</dbReference>
<dbReference type="Gene3D" id="3.20.20.140">
    <property type="entry name" value="Metal-dependent hydrolases"/>
    <property type="match status" value="1"/>
</dbReference>
<dbReference type="EMBL" id="PDKB01000001">
    <property type="protein sequence ID" value="RBQ30130.1"/>
    <property type="molecule type" value="Genomic_DNA"/>
</dbReference>
<sequence length="247" mass="29281">MSKIFDSHIHFNMKVSDIINDFKEVVSKLEGFILILNTNKEKQLFLKFFLNDFSENYPLSAIALNYKLFDSEITDLLVSKNIKLGIKLHPRLSNITVNNFKNIYNKMQSLKFSFIIIDCFYYGSNLVNHINLELSIYIAKKFSNIKVLLAHGGGHKVLEYMLYTRDLKNIYYDFSFSLAYLKDSSIWVDFIKFFKFNENRILFGSDYPEFRIKYMKSCYDEVIKKALNKNDSELIQKLNYKKFLEIK</sequence>
<accession>A0A366MX03</accession>
<feature type="domain" description="Amidohydrolase-related" evidence="1">
    <location>
        <begin position="101"/>
        <end position="208"/>
    </location>
</feature>
<dbReference type="RefSeq" id="WP_113892265.1">
    <property type="nucleotide sequence ID" value="NZ_JANJGA010000002.1"/>
</dbReference>
<dbReference type="Pfam" id="PF04909">
    <property type="entry name" value="Amidohydro_2"/>
    <property type="match status" value="1"/>
</dbReference>
<dbReference type="GO" id="GO:0016787">
    <property type="term" value="F:hydrolase activity"/>
    <property type="evidence" value="ECO:0007669"/>
    <property type="project" value="InterPro"/>
</dbReference>
<proteinExistence type="predicted"/>
<dbReference type="InterPro" id="IPR032466">
    <property type="entry name" value="Metal_Hydrolase"/>
</dbReference>
<dbReference type="SUPFAM" id="SSF51556">
    <property type="entry name" value="Metallo-dependent hydrolases"/>
    <property type="match status" value="1"/>
</dbReference>
<keyword evidence="3" id="KW-1185">Reference proteome</keyword>
<evidence type="ECO:0000259" key="1">
    <source>
        <dbReference type="Pfam" id="PF04909"/>
    </source>
</evidence>
<dbReference type="InterPro" id="IPR006680">
    <property type="entry name" value="Amidohydro-rel"/>
</dbReference>